<reference evidence="2 3" key="2">
    <citation type="journal article" date="2019" name="G3 (Bethesda)">
        <title>Hybrid Assembly of the Genome of the Entomopathogenic Nematode Steinernema carpocapsae Identifies the X-Chromosome.</title>
        <authorList>
            <person name="Serra L."/>
            <person name="Macchietto M."/>
            <person name="Macias-Munoz A."/>
            <person name="McGill C.J."/>
            <person name="Rodriguez I.M."/>
            <person name="Rodriguez B."/>
            <person name="Murad R."/>
            <person name="Mortazavi A."/>
        </authorList>
    </citation>
    <scope>NUCLEOTIDE SEQUENCE [LARGE SCALE GENOMIC DNA]</scope>
    <source>
        <strain evidence="2 3">ALL</strain>
    </source>
</reference>
<gene>
    <name evidence="2" type="ORF">L596_009038</name>
</gene>
<dbReference type="EMBL" id="AZBU02000002">
    <property type="protein sequence ID" value="TKR94798.1"/>
    <property type="molecule type" value="Genomic_DNA"/>
</dbReference>
<organism evidence="2 3">
    <name type="scientific">Steinernema carpocapsae</name>
    <name type="common">Entomopathogenic nematode</name>
    <dbReference type="NCBI Taxonomy" id="34508"/>
    <lineage>
        <taxon>Eukaryota</taxon>
        <taxon>Metazoa</taxon>
        <taxon>Ecdysozoa</taxon>
        <taxon>Nematoda</taxon>
        <taxon>Chromadorea</taxon>
        <taxon>Rhabditida</taxon>
        <taxon>Tylenchina</taxon>
        <taxon>Panagrolaimomorpha</taxon>
        <taxon>Strongyloidoidea</taxon>
        <taxon>Steinernematidae</taxon>
        <taxon>Steinernema</taxon>
    </lineage>
</organism>
<proteinExistence type="predicted"/>
<accession>A0A4U5PEE1</accession>
<feature type="region of interest" description="Disordered" evidence="1">
    <location>
        <begin position="203"/>
        <end position="245"/>
    </location>
</feature>
<dbReference type="OrthoDB" id="5832592at2759"/>
<name>A0A4U5PEE1_STECR</name>
<evidence type="ECO:0000256" key="1">
    <source>
        <dbReference type="SAM" id="MobiDB-lite"/>
    </source>
</evidence>
<evidence type="ECO:0000313" key="3">
    <source>
        <dbReference type="Proteomes" id="UP000298663"/>
    </source>
</evidence>
<dbReference type="Proteomes" id="UP000298663">
    <property type="component" value="Unassembled WGS sequence"/>
</dbReference>
<feature type="compositionally biased region" description="Basic and acidic residues" evidence="1">
    <location>
        <begin position="209"/>
        <end position="222"/>
    </location>
</feature>
<dbReference type="AlphaFoldDB" id="A0A4U5PEE1"/>
<comment type="caution">
    <text evidence="2">The sequence shown here is derived from an EMBL/GenBank/DDBJ whole genome shotgun (WGS) entry which is preliminary data.</text>
</comment>
<dbReference type="STRING" id="34508.A0A4U5PEE1"/>
<protein>
    <submittedName>
        <fullName evidence="2">Uncharacterized protein</fullName>
    </submittedName>
</protein>
<feature type="compositionally biased region" description="Basic and acidic residues" evidence="1">
    <location>
        <begin position="1"/>
        <end position="13"/>
    </location>
</feature>
<feature type="region of interest" description="Disordered" evidence="1">
    <location>
        <begin position="1"/>
        <end position="42"/>
    </location>
</feature>
<keyword evidence="3" id="KW-1185">Reference proteome</keyword>
<reference evidence="2 3" key="1">
    <citation type="journal article" date="2015" name="Genome Biol.">
        <title>Comparative genomics of Steinernema reveals deeply conserved gene regulatory networks.</title>
        <authorList>
            <person name="Dillman A.R."/>
            <person name="Macchietto M."/>
            <person name="Porter C.F."/>
            <person name="Rogers A."/>
            <person name="Williams B."/>
            <person name="Antoshechkin I."/>
            <person name="Lee M.M."/>
            <person name="Goodwin Z."/>
            <person name="Lu X."/>
            <person name="Lewis E.E."/>
            <person name="Goodrich-Blair H."/>
            <person name="Stock S.P."/>
            <person name="Adams B.J."/>
            <person name="Sternberg P.W."/>
            <person name="Mortazavi A."/>
        </authorList>
    </citation>
    <scope>NUCLEOTIDE SEQUENCE [LARGE SCALE GENOMIC DNA]</scope>
    <source>
        <strain evidence="2 3">ALL</strain>
    </source>
</reference>
<evidence type="ECO:0000313" key="2">
    <source>
        <dbReference type="EMBL" id="TKR94798.1"/>
    </source>
</evidence>
<sequence length="245" mass="28108">MDLQPEKPKEELPTAKTPSHSHSSSDSDKKSSTRSPDADTVCLGIDDLSSRSLSSPSADDINEVTDEMVKLVWRDESRDHGEFSQAKIVDEVQKGIYKKLKFTRKAIIYPQPKIRQARHQRINRMRIDEWRRYGCVKKLHEIGGWTFEPTWFIPQTSAEQLMSRQNFTKVDPNSTPPPEPECPPIMTEEELLQRPLLIAVPNPGGIRPFRIERSKTMDDENPVKLPTESEENLSPMKKSSKEDKK</sequence>